<name>A0A0L8GJ36_OCTBM</name>
<dbReference type="AlphaFoldDB" id="A0A0L8GJ36"/>
<gene>
    <name evidence="1" type="ORF">OCBIM_22032615mg</name>
</gene>
<sequence length="107" mass="12476">MALNVTRRAHLTNEQLYQDLSKVTEKIQQRRMRIAGHCIRHSEEPVCQLVLWQSVEGRISKGRKWLTYVENLLQDSGMANIDKLRACIGDCVNTYMHACMYVVPDWI</sequence>
<accession>A0A0L8GJ36</accession>
<dbReference type="STRING" id="37653.A0A0L8GJ36"/>
<protein>
    <submittedName>
        <fullName evidence="1">Uncharacterized protein</fullName>
    </submittedName>
</protein>
<proteinExistence type="predicted"/>
<evidence type="ECO:0000313" key="1">
    <source>
        <dbReference type="EMBL" id="KOF77016.1"/>
    </source>
</evidence>
<dbReference type="EMBL" id="KQ421607">
    <property type="protein sequence ID" value="KOF77016.1"/>
    <property type="molecule type" value="Genomic_DNA"/>
</dbReference>
<reference evidence="1" key="1">
    <citation type="submission" date="2015-07" db="EMBL/GenBank/DDBJ databases">
        <title>MeaNS - Measles Nucleotide Surveillance Program.</title>
        <authorList>
            <person name="Tran T."/>
            <person name="Druce J."/>
        </authorList>
    </citation>
    <scope>NUCLEOTIDE SEQUENCE</scope>
    <source>
        <strain evidence="1">UCB-OBI-ISO-001</strain>
        <tissue evidence="1">Gonad</tissue>
    </source>
</reference>
<organism evidence="1">
    <name type="scientific">Octopus bimaculoides</name>
    <name type="common">California two-spotted octopus</name>
    <dbReference type="NCBI Taxonomy" id="37653"/>
    <lineage>
        <taxon>Eukaryota</taxon>
        <taxon>Metazoa</taxon>
        <taxon>Spiralia</taxon>
        <taxon>Lophotrochozoa</taxon>
        <taxon>Mollusca</taxon>
        <taxon>Cephalopoda</taxon>
        <taxon>Coleoidea</taxon>
        <taxon>Octopodiformes</taxon>
        <taxon>Octopoda</taxon>
        <taxon>Incirrata</taxon>
        <taxon>Octopodidae</taxon>
        <taxon>Octopus</taxon>
    </lineage>
</organism>